<dbReference type="EMBL" id="CP001932">
    <property type="protein sequence ID" value="ADD03842.1"/>
    <property type="molecule type" value="Genomic_DNA"/>
</dbReference>
<reference evidence="2 4" key="2">
    <citation type="journal article" date="2012" name="BMC Genomics">
        <title>A comparative genomics perspective on the genetic content of the alkaliphilic haloarchaeon Natrialba magadii ATCC 43099T.</title>
        <authorList>
            <person name="Siddaramappa S."/>
            <person name="Challacombe J.F."/>
            <person name="Decastro R.E."/>
            <person name="Pfeiffer F."/>
            <person name="Sastre D.E."/>
            <person name="Gimenez M.I."/>
            <person name="Paggi R.A."/>
            <person name="Detter J.C."/>
            <person name="Davenport K.W."/>
            <person name="Goodwin L.A."/>
            <person name="Kyrpides N."/>
            <person name="Tapia R."/>
            <person name="Pitluck S."/>
            <person name="Lucas S."/>
            <person name="Woyke T."/>
            <person name="Maupin-Furlow J.A."/>
        </authorList>
    </citation>
    <scope>NUCLEOTIDE SEQUENCE [LARGE SCALE GENOMIC DNA]</scope>
    <source>
        <strain evidence="2">ATCC 43099</strain>
        <strain evidence="4">ATCC 43099 / DSM 3394 / CCM 3739 / CIP 104546 / IAM 13178 / JCM 8861 / NBRC 102185 / NCIMB 2190 / MS3</strain>
    </source>
</reference>
<dbReference type="STRING" id="547559.Nmag_0250"/>
<evidence type="ECO:0000313" key="3">
    <source>
        <dbReference type="EMBL" id="ELY33502.1"/>
    </source>
</evidence>
<gene>
    <name evidence="2" type="ordered locus">Nmag_0250</name>
    <name evidence="3" type="ORF">C500_01680</name>
</gene>
<dbReference type="GeneID" id="31795508"/>
<proteinExistence type="predicted"/>
<dbReference type="EMBL" id="AOHS01000009">
    <property type="protein sequence ID" value="ELY33502.1"/>
    <property type="molecule type" value="Genomic_DNA"/>
</dbReference>
<evidence type="ECO:0000256" key="1">
    <source>
        <dbReference type="SAM" id="MobiDB-lite"/>
    </source>
</evidence>
<reference evidence="4" key="1">
    <citation type="submission" date="2010-02" db="EMBL/GenBank/DDBJ databases">
        <title>Complete sequence of chromosome of Natrialba magadii ATCC 43099.</title>
        <authorList>
            <consortium name="US DOE Joint Genome Institute"/>
            <person name="Lucas S."/>
            <person name="Copeland A."/>
            <person name="Lapidus A."/>
            <person name="Cheng J.-F."/>
            <person name="Bruce D."/>
            <person name="Goodwin L."/>
            <person name="Pitluck S."/>
            <person name="Davenport K."/>
            <person name="Saunders E."/>
            <person name="Detter J.C."/>
            <person name="Han C."/>
            <person name="Tapia R."/>
            <person name="Land M."/>
            <person name="Hauser L."/>
            <person name="Kyrpides N."/>
            <person name="Mikhailova N."/>
            <person name="De Castro R.E."/>
            <person name="Maupin-Furlow J.A."/>
            <person name="Woyke T."/>
        </authorList>
    </citation>
    <scope>NUCLEOTIDE SEQUENCE [LARGE SCALE GENOMIC DNA]</scope>
    <source>
        <strain evidence="4">ATCC 43099 / DSM 3394 / CCM 3739 / CIP 104546 / IAM 13178 / JCM 8861 / NBRC 102185 / NCIMB 2190 / MS3</strain>
    </source>
</reference>
<keyword evidence="4" id="KW-1185">Reference proteome</keyword>
<evidence type="ECO:0000313" key="2">
    <source>
        <dbReference type="EMBL" id="ADD03842.1"/>
    </source>
</evidence>
<dbReference type="PaxDb" id="547559-Nmag_0250"/>
<reference evidence="3 5" key="3">
    <citation type="journal article" date="2014" name="PLoS Genet.">
        <title>Phylogenetically driven sequencing of extremely halophilic archaea reveals strategies for static and dynamic osmo-response.</title>
        <authorList>
            <person name="Becker E.A."/>
            <person name="Seitzer P.M."/>
            <person name="Tritt A."/>
            <person name="Larsen D."/>
            <person name="Krusor M."/>
            <person name="Yao A.I."/>
            <person name="Wu D."/>
            <person name="Madern D."/>
            <person name="Eisen J.A."/>
            <person name="Darling A.E."/>
            <person name="Facciotti M.T."/>
        </authorList>
    </citation>
    <scope>NUCLEOTIDE SEQUENCE [LARGE SCALE GENOMIC DNA]</scope>
    <source>
        <strain evidence="5">ATCC 43099 / DSM 3394 / CCM 3739 / CIP 104546 / IAM 13178 / JCM 8861 / NBRC 102185 / NCIMB 2190 / MS3</strain>
        <strain evidence="3">MS-3</strain>
    </source>
</reference>
<evidence type="ECO:0000313" key="5">
    <source>
        <dbReference type="Proteomes" id="UP000011543"/>
    </source>
</evidence>
<dbReference type="AlphaFoldDB" id="D3SX22"/>
<feature type="region of interest" description="Disordered" evidence="1">
    <location>
        <begin position="43"/>
        <end position="62"/>
    </location>
</feature>
<dbReference type="KEGG" id="nmg:Nmag_0250"/>
<dbReference type="OrthoDB" id="381203at2157"/>
<dbReference type="RefSeq" id="WP_004213705.1">
    <property type="nucleotide sequence ID" value="NC_013922.1"/>
</dbReference>
<name>D3SX22_NATMM</name>
<dbReference type="Proteomes" id="UP000001879">
    <property type="component" value="Chromosome"/>
</dbReference>
<evidence type="ECO:0000313" key="4">
    <source>
        <dbReference type="Proteomes" id="UP000001879"/>
    </source>
</evidence>
<organism evidence="2 4">
    <name type="scientific">Natrialba magadii (strain ATCC 43099 / DSM 3394 / CCM 3739 / CIP 104546 / IAM 13178 / JCM 8861 / NBRC 102185 / NCIMB 2190 / MS3)</name>
    <name type="common">Natronobacterium magadii</name>
    <dbReference type="NCBI Taxonomy" id="547559"/>
    <lineage>
        <taxon>Archaea</taxon>
        <taxon>Methanobacteriati</taxon>
        <taxon>Methanobacteriota</taxon>
        <taxon>Stenosarchaea group</taxon>
        <taxon>Halobacteria</taxon>
        <taxon>Halobacteriales</taxon>
        <taxon>Natrialbaceae</taxon>
        <taxon>Natrialba</taxon>
    </lineage>
</organism>
<protein>
    <submittedName>
        <fullName evidence="2">Uncharacterized protein</fullName>
    </submittedName>
</protein>
<dbReference type="Proteomes" id="UP000011543">
    <property type="component" value="Unassembled WGS sequence"/>
</dbReference>
<sequence>MVDAIQSDEELPDDIRSKMSSTFDFNFIRKLLINTYYKGPIPEGEGGTGGHGLRKRGHALMGMPDSHRKSVLRKAKEVDLVKELPNGFATTPRGAELLPGLTICDDCGEQEEPALLPTGSKRNPRVAFITYCSSCNDFRERSDGDALRYGKVHRFHRDEDSLQEAVEAVESHEVELWLNDMSLNEAKDELST</sequence>
<accession>D3SX22</accession>
<reference evidence="2" key="4">
    <citation type="submission" date="2016-09" db="EMBL/GenBank/DDBJ databases">
        <authorList>
            <person name="Pfeiffer F."/>
        </authorList>
    </citation>
    <scope>NUCLEOTIDE SEQUENCE</scope>
    <source>
        <strain evidence="2">ATCC 43099</strain>
    </source>
</reference>
<dbReference type="HOGENOM" id="CLU_1412396_0_0_2"/>